<proteinExistence type="predicted"/>
<feature type="compositionally biased region" description="Low complexity" evidence="1">
    <location>
        <begin position="33"/>
        <end position="42"/>
    </location>
</feature>
<feature type="compositionally biased region" description="Polar residues" evidence="1">
    <location>
        <begin position="22"/>
        <end position="31"/>
    </location>
</feature>
<dbReference type="HOGENOM" id="CLU_1939635_0_0_1"/>
<sequence length="130" mass="14285">MSSGRHELLFSALAAARGQAVTPASNASKQVTKAKQAKQSIQSKLVRLPPAAQPADPEAPVAVLYDCVSHGRIETKQKRASLVEHQDRRRWSVSPQAGTYVQRSFYLGATEDPALRSYHQTSPNPSHLRR</sequence>
<dbReference type="Proteomes" id="UP000023758">
    <property type="component" value="Unassembled WGS sequence"/>
</dbReference>
<name>A0A022VRY4_TRIRU</name>
<protein>
    <submittedName>
        <fullName evidence="2">Uncharacterized protein</fullName>
    </submittedName>
</protein>
<dbReference type="AlphaFoldDB" id="A0A022VRY4"/>
<reference evidence="2" key="1">
    <citation type="submission" date="2014-02" db="EMBL/GenBank/DDBJ databases">
        <title>The Genome Sequence of Trichophyton rubrum (morphotype fischeri) CBS 288.86.</title>
        <authorList>
            <consortium name="The Broad Institute Genomics Platform"/>
            <person name="Cuomo C.A."/>
            <person name="White T.C."/>
            <person name="Graser Y."/>
            <person name="Martinez-Rossi N."/>
            <person name="Heitman J."/>
            <person name="Young S.K."/>
            <person name="Zeng Q."/>
            <person name="Gargeya S."/>
            <person name="Abouelleil A."/>
            <person name="Alvarado L."/>
            <person name="Chapman S.B."/>
            <person name="Gainer-Dewar J."/>
            <person name="Goldberg J."/>
            <person name="Griggs A."/>
            <person name="Gujja S."/>
            <person name="Hansen M."/>
            <person name="Howarth C."/>
            <person name="Imamovic A."/>
            <person name="Larimer J."/>
            <person name="Martinez D."/>
            <person name="Murphy C."/>
            <person name="Pearson M.D."/>
            <person name="Persinoti G."/>
            <person name="Poon T."/>
            <person name="Priest M."/>
            <person name="Roberts A.D."/>
            <person name="Saif S."/>
            <person name="Shea T.D."/>
            <person name="Sykes S.N."/>
            <person name="Wortman J."/>
            <person name="Nusbaum C."/>
            <person name="Birren B."/>
        </authorList>
    </citation>
    <scope>NUCLEOTIDE SEQUENCE [LARGE SCALE GENOMIC DNA]</scope>
    <source>
        <strain evidence="2">CBS 288.86</strain>
    </source>
</reference>
<evidence type="ECO:0000313" key="2">
    <source>
        <dbReference type="EMBL" id="EZF48513.1"/>
    </source>
</evidence>
<gene>
    <name evidence="2" type="ORF">H103_07843</name>
</gene>
<feature type="region of interest" description="Disordered" evidence="1">
    <location>
        <begin position="22"/>
        <end position="42"/>
    </location>
</feature>
<evidence type="ECO:0000256" key="1">
    <source>
        <dbReference type="SAM" id="MobiDB-lite"/>
    </source>
</evidence>
<accession>A0A022VRY4</accession>
<dbReference type="EMBL" id="KK207926">
    <property type="protein sequence ID" value="EZF48513.1"/>
    <property type="molecule type" value="Genomic_DNA"/>
</dbReference>
<organism evidence="2">
    <name type="scientific">Trichophyton rubrum CBS 288.86</name>
    <dbReference type="NCBI Taxonomy" id="1215330"/>
    <lineage>
        <taxon>Eukaryota</taxon>
        <taxon>Fungi</taxon>
        <taxon>Dikarya</taxon>
        <taxon>Ascomycota</taxon>
        <taxon>Pezizomycotina</taxon>
        <taxon>Eurotiomycetes</taxon>
        <taxon>Eurotiomycetidae</taxon>
        <taxon>Onygenales</taxon>
        <taxon>Arthrodermataceae</taxon>
        <taxon>Trichophyton</taxon>
    </lineage>
</organism>